<protein>
    <submittedName>
        <fullName evidence="1">Uncharacterized protein</fullName>
    </submittedName>
</protein>
<keyword evidence="2" id="KW-1185">Reference proteome</keyword>
<dbReference type="Proteomes" id="UP001155241">
    <property type="component" value="Unassembled WGS sequence"/>
</dbReference>
<organism evidence="1 2">
    <name type="scientific">Aeoliella straminimaris</name>
    <dbReference type="NCBI Taxonomy" id="2954799"/>
    <lineage>
        <taxon>Bacteria</taxon>
        <taxon>Pseudomonadati</taxon>
        <taxon>Planctomycetota</taxon>
        <taxon>Planctomycetia</taxon>
        <taxon>Pirellulales</taxon>
        <taxon>Lacipirellulaceae</taxon>
        <taxon>Aeoliella</taxon>
    </lineage>
</organism>
<dbReference type="EMBL" id="JAMXLR010000055">
    <property type="protein sequence ID" value="MCO6045425.1"/>
    <property type="molecule type" value="Genomic_DNA"/>
</dbReference>
<accession>A0A9X2FAJ8</accession>
<dbReference type="RefSeq" id="WP_252853538.1">
    <property type="nucleotide sequence ID" value="NZ_JAMXLR010000055.1"/>
</dbReference>
<dbReference type="AlphaFoldDB" id="A0A9X2FAJ8"/>
<evidence type="ECO:0000313" key="1">
    <source>
        <dbReference type="EMBL" id="MCO6045425.1"/>
    </source>
</evidence>
<reference evidence="1" key="1">
    <citation type="submission" date="2022-06" db="EMBL/GenBank/DDBJ databases">
        <title>Aeoliella straminimaris, a novel planctomycete from sediments.</title>
        <authorList>
            <person name="Vitorino I.R."/>
            <person name="Lage O.M."/>
        </authorList>
    </citation>
    <scope>NUCLEOTIDE SEQUENCE</scope>
    <source>
        <strain evidence="1">ICT_H6.2</strain>
    </source>
</reference>
<sequence>MPSCQVCDAYLTPLQYANQDCPVCREKRDQIEAATQDEWRSAAKMANLAEAGYLVSCLEANGIDAQLVESESFNAIGGDWSRTYTLQVPARCFSDASTILREESELILGEQVEYDAFGEPIDNEPVHLVFWRPVALMAVAGLATLWLSQRVPAPHPRVAPNRSAAALGAAIDALGEPMVIESDRGQVRHRLRYDRANRTLQLESDTNGDGRLDRRQRFVLEQADQ</sequence>
<name>A0A9X2FAJ8_9BACT</name>
<comment type="caution">
    <text evidence="1">The sequence shown here is derived from an EMBL/GenBank/DDBJ whole genome shotgun (WGS) entry which is preliminary data.</text>
</comment>
<gene>
    <name evidence="1" type="ORF">NG895_16060</name>
</gene>
<evidence type="ECO:0000313" key="2">
    <source>
        <dbReference type="Proteomes" id="UP001155241"/>
    </source>
</evidence>
<proteinExistence type="predicted"/>